<feature type="compositionally biased region" description="Acidic residues" evidence="8">
    <location>
        <begin position="206"/>
        <end position="218"/>
    </location>
</feature>
<dbReference type="GO" id="GO:0004252">
    <property type="term" value="F:serine-type endopeptidase activity"/>
    <property type="evidence" value="ECO:0007669"/>
    <property type="project" value="UniProtKB-UniRule"/>
</dbReference>
<comment type="similarity">
    <text evidence="1 6 7">Belongs to the peptidase S8 family.</text>
</comment>
<dbReference type="AlphaFoldDB" id="A0A1J5U0E9"/>
<feature type="domain" description="Peptidase S8/S53" evidence="9">
    <location>
        <begin position="163"/>
        <end position="455"/>
    </location>
</feature>
<keyword evidence="3 6" id="KW-0378">Hydrolase</keyword>
<dbReference type="Proteomes" id="UP000183686">
    <property type="component" value="Unassembled WGS sequence"/>
</dbReference>
<evidence type="ECO:0000256" key="3">
    <source>
        <dbReference type="ARBA" id="ARBA00022801"/>
    </source>
</evidence>
<keyword evidence="4 6" id="KW-0720">Serine protease</keyword>
<keyword evidence="2 6" id="KW-0645">Protease</keyword>
<dbReference type="SUPFAM" id="SSF52743">
    <property type="entry name" value="Subtilisin-like"/>
    <property type="match status" value="1"/>
</dbReference>
<evidence type="ECO:0000313" key="10">
    <source>
        <dbReference type="EMBL" id="OIR21992.1"/>
    </source>
</evidence>
<evidence type="ECO:0000313" key="11">
    <source>
        <dbReference type="Proteomes" id="UP000183686"/>
    </source>
</evidence>
<sequence length="608" mass="65371">MRALVAVMLAIMVSFQPSLSFGDDSEDKFQIVPYSSLVESKEDIWWEDTKMDMDKNRMHDMLDIALEQGKYVFDGKISVLVDFDHMPTQKDEQLLIDEVGFEPSWRFHHIPIISGEVKTDLLDELLEVEGVVFLTLNGELQIALDNAIGIHNVDTVWDFGYTGEGISIAIIDTGIDPLHVGLNDFDDDPSTADPKVVAFYDALDGSGDDGSGETEPYDDQGHGSHCAGISAGTGSVGEGPLSDGSTPYRGVAPGASLVGVKVLDGGGSGSFAEVMKGMEWTIDNQIKYNIRAASMSLGGVWLVELTQEQEERITHLANEMVAAGISLMIAAGNSGGYGTIGTPGAAKDVITVGSTEDSKELAVYSSKGPTHEGQIKPNVAAIGSAVMSVEANSGNAYASYSGTSMATPMVAGMAALLLQANPDLQPLMIRSILESTAEYKWLSHPVRPNNDYGWGFVLMDAALDEAIQYDASLSINLSADTSVIYYEGNETDGGNDTASRFFVHENQNLEFVTGGNISNIEWRDVLIEDIWHTVDSIDEIDIMQTQLGPGNHTIWVRAISSEGISAPLTVPLNIGDAIASKSEDTPGFSFVFVVFSLILVTISRSRRA</sequence>
<feature type="active site" description="Charge relay system" evidence="5 6">
    <location>
        <position position="222"/>
    </location>
</feature>
<feature type="active site" description="Charge relay system" evidence="5 6">
    <location>
        <position position="404"/>
    </location>
</feature>
<reference evidence="10 11" key="1">
    <citation type="submission" date="2016-08" db="EMBL/GenBank/DDBJ databases">
        <title>New Insights into Marine Group III Euryarchaeota, from dark to light.</title>
        <authorList>
            <person name="Haro-Moreno J.M."/>
            <person name="Rodriguez-Valera F."/>
            <person name="Lopez-Garcia P."/>
            <person name="Moreira D."/>
            <person name="Martin-Cuadrado A.B."/>
        </authorList>
    </citation>
    <scope>NUCLEOTIDE SEQUENCE [LARGE SCALE GENOMIC DNA]</scope>
    <source>
        <strain evidence="10">CG-Epi5</strain>
    </source>
</reference>
<evidence type="ECO:0000256" key="8">
    <source>
        <dbReference type="SAM" id="MobiDB-lite"/>
    </source>
</evidence>
<name>A0A1J5U0E9_9ARCH</name>
<dbReference type="EMBL" id="MIYW01000018">
    <property type="protein sequence ID" value="OIR21992.1"/>
    <property type="molecule type" value="Genomic_DNA"/>
</dbReference>
<comment type="caution">
    <text evidence="10">The sequence shown here is derived from an EMBL/GenBank/DDBJ whole genome shotgun (WGS) entry which is preliminary data.</text>
</comment>
<evidence type="ECO:0000256" key="2">
    <source>
        <dbReference type="ARBA" id="ARBA00022670"/>
    </source>
</evidence>
<dbReference type="InterPro" id="IPR023828">
    <property type="entry name" value="Peptidase_S8_Ser-AS"/>
</dbReference>
<proteinExistence type="inferred from homology"/>
<dbReference type="PANTHER" id="PTHR43806:SF65">
    <property type="entry name" value="SERINE PROTEASE APRX"/>
    <property type="match status" value="1"/>
</dbReference>
<evidence type="ECO:0000256" key="4">
    <source>
        <dbReference type="ARBA" id="ARBA00022825"/>
    </source>
</evidence>
<evidence type="ECO:0000256" key="1">
    <source>
        <dbReference type="ARBA" id="ARBA00011073"/>
    </source>
</evidence>
<dbReference type="InterPro" id="IPR000209">
    <property type="entry name" value="Peptidase_S8/S53_dom"/>
</dbReference>
<dbReference type="PROSITE" id="PS00136">
    <property type="entry name" value="SUBTILASE_ASP"/>
    <property type="match status" value="1"/>
</dbReference>
<dbReference type="GO" id="GO:0006508">
    <property type="term" value="P:proteolysis"/>
    <property type="evidence" value="ECO:0007669"/>
    <property type="project" value="UniProtKB-KW"/>
</dbReference>
<evidence type="ECO:0000256" key="5">
    <source>
        <dbReference type="PIRSR" id="PIRSR615500-1"/>
    </source>
</evidence>
<dbReference type="PROSITE" id="PS00138">
    <property type="entry name" value="SUBTILASE_SER"/>
    <property type="match status" value="1"/>
</dbReference>
<feature type="active site" description="Charge relay system" evidence="5 6">
    <location>
        <position position="172"/>
    </location>
</feature>
<dbReference type="PRINTS" id="PR00723">
    <property type="entry name" value="SUBTILISIN"/>
</dbReference>
<evidence type="ECO:0000256" key="7">
    <source>
        <dbReference type="RuleBase" id="RU003355"/>
    </source>
</evidence>
<dbReference type="Gene3D" id="3.40.50.200">
    <property type="entry name" value="Peptidase S8/S53 domain"/>
    <property type="match status" value="1"/>
</dbReference>
<dbReference type="InterPro" id="IPR050131">
    <property type="entry name" value="Peptidase_S8_subtilisin-like"/>
</dbReference>
<dbReference type="Pfam" id="PF00082">
    <property type="entry name" value="Peptidase_S8"/>
    <property type="match status" value="1"/>
</dbReference>
<dbReference type="PANTHER" id="PTHR43806">
    <property type="entry name" value="PEPTIDASE S8"/>
    <property type="match status" value="1"/>
</dbReference>
<feature type="region of interest" description="Disordered" evidence="8">
    <location>
        <begin position="205"/>
        <end position="247"/>
    </location>
</feature>
<protein>
    <recommendedName>
        <fullName evidence="9">Peptidase S8/S53 domain-containing protein</fullName>
    </recommendedName>
</protein>
<organism evidence="10 11">
    <name type="scientific">Marine Group III euryarchaeote CG-Epi5</name>
    <dbReference type="NCBI Taxonomy" id="1888999"/>
    <lineage>
        <taxon>Archaea</taxon>
        <taxon>Methanobacteriati</taxon>
        <taxon>Thermoplasmatota</taxon>
        <taxon>Thermoplasmata</taxon>
        <taxon>Candidatus Thermoprofundales</taxon>
    </lineage>
</organism>
<gene>
    <name evidence="10" type="ORF">BEU02_00635</name>
</gene>
<accession>A0A1J5U0E9</accession>
<evidence type="ECO:0000256" key="6">
    <source>
        <dbReference type="PROSITE-ProRule" id="PRU01240"/>
    </source>
</evidence>
<evidence type="ECO:0000259" key="9">
    <source>
        <dbReference type="Pfam" id="PF00082"/>
    </source>
</evidence>
<dbReference type="InterPro" id="IPR036852">
    <property type="entry name" value="Peptidase_S8/S53_dom_sf"/>
</dbReference>
<dbReference type="InterPro" id="IPR015500">
    <property type="entry name" value="Peptidase_S8_subtilisin-rel"/>
</dbReference>
<dbReference type="PROSITE" id="PS51892">
    <property type="entry name" value="SUBTILASE"/>
    <property type="match status" value="1"/>
</dbReference>
<dbReference type="InterPro" id="IPR023827">
    <property type="entry name" value="Peptidase_S8_Asp-AS"/>
</dbReference>